<accession>A0A5P8WG21</accession>
<protein>
    <submittedName>
        <fullName evidence="1">Uncharacterized protein</fullName>
    </submittedName>
</protein>
<evidence type="ECO:0000313" key="1">
    <source>
        <dbReference type="EMBL" id="QFS51787.1"/>
    </source>
</evidence>
<dbReference type="AlphaFoldDB" id="A0A5P8WG21"/>
<dbReference type="Proteomes" id="UP000326678">
    <property type="component" value="Chromosome Gxm2"/>
</dbReference>
<reference evidence="1 2" key="1">
    <citation type="submission" date="2019-10" db="EMBL/GenBank/DDBJ databases">
        <title>Genomic and transcriptomic insights into the perfect genentic adaptation of a filamentous nitrogen-fixing cyanobacterium to rice fields.</title>
        <authorList>
            <person name="Chen Z."/>
        </authorList>
    </citation>
    <scope>NUCLEOTIDE SEQUENCE [LARGE SCALE GENOMIC DNA]</scope>
    <source>
        <strain evidence="1">CCNUC1</strain>
    </source>
</reference>
<proteinExistence type="predicted"/>
<dbReference type="KEGG" id="nsh:GXM_09281"/>
<organism evidence="1 2">
    <name type="scientific">Nostoc sphaeroides CCNUC1</name>
    <dbReference type="NCBI Taxonomy" id="2653204"/>
    <lineage>
        <taxon>Bacteria</taxon>
        <taxon>Bacillati</taxon>
        <taxon>Cyanobacteriota</taxon>
        <taxon>Cyanophyceae</taxon>
        <taxon>Nostocales</taxon>
        <taxon>Nostocaceae</taxon>
        <taxon>Nostoc</taxon>
    </lineage>
</organism>
<gene>
    <name evidence="1" type="ORF">GXM_09281</name>
</gene>
<dbReference type="EMBL" id="CP045227">
    <property type="protein sequence ID" value="QFS51787.1"/>
    <property type="molecule type" value="Genomic_DNA"/>
</dbReference>
<evidence type="ECO:0000313" key="2">
    <source>
        <dbReference type="Proteomes" id="UP000326678"/>
    </source>
</evidence>
<keyword evidence="2" id="KW-1185">Reference proteome</keyword>
<sequence length="42" mass="4674">MLDCGYHPILDFGLISRINPANCTLLEISSHLILPQATRLHS</sequence>
<name>A0A5P8WG21_9NOSO</name>